<evidence type="ECO:0000256" key="2">
    <source>
        <dbReference type="ARBA" id="ARBA00022448"/>
    </source>
</evidence>
<dbReference type="Pfam" id="PF13416">
    <property type="entry name" value="SBP_bac_8"/>
    <property type="match status" value="1"/>
</dbReference>
<dbReference type="InterPro" id="IPR006059">
    <property type="entry name" value="SBP"/>
</dbReference>
<comment type="similarity">
    <text evidence="1">Belongs to the bacterial solute-binding protein 1 family.</text>
</comment>
<evidence type="ECO:0000256" key="1">
    <source>
        <dbReference type="ARBA" id="ARBA00008520"/>
    </source>
</evidence>
<dbReference type="Gene3D" id="3.40.190.10">
    <property type="entry name" value="Periplasmic binding protein-like II"/>
    <property type="match status" value="1"/>
</dbReference>
<accession>A0A8J3Q7U6</accession>
<protein>
    <submittedName>
        <fullName evidence="4">ABC transporter substrate-binding protein</fullName>
    </submittedName>
</protein>
<dbReference type="Proteomes" id="UP000612899">
    <property type="component" value="Unassembled WGS sequence"/>
</dbReference>
<evidence type="ECO:0000313" key="4">
    <source>
        <dbReference type="EMBL" id="GIH04821.1"/>
    </source>
</evidence>
<organism evidence="4 5">
    <name type="scientific">Rhizocola hellebori</name>
    <dbReference type="NCBI Taxonomy" id="1392758"/>
    <lineage>
        <taxon>Bacteria</taxon>
        <taxon>Bacillati</taxon>
        <taxon>Actinomycetota</taxon>
        <taxon>Actinomycetes</taxon>
        <taxon>Micromonosporales</taxon>
        <taxon>Micromonosporaceae</taxon>
        <taxon>Rhizocola</taxon>
    </lineage>
</organism>
<dbReference type="SUPFAM" id="SSF53850">
    <property type="entry name" value="Periplasmic binding protein-like II"/>
    <property type="match status" value="1"/>
</dbReference>
<proteinExistence type="inferred from homology"/>
<name>A0A8J3Q7U6_9ACTN</name>
<dbReference type="RefSeq" id="WP_203908699.1">
    <property type="nucleotide sequence ID" value="NZ_BONY01000015.1"/>
</dbReference>
<evidence type="ECO:0000256" key="3">
    <source>
        <dbReference type="ARBA" id="ARBA00022729"/>
    </source>
</evidence>
<dbReference type="GO" id="GO:1901982">
    <property type="term" value="F:maltose binding"/>
    <property type="evidence" value="ECO:0007669"/>
    <property type="project" value="TreeGrafter"/>
</dbReference>
<comment type="caution">
    <text evidence="4">The sequence shown here is derived from an EMBL/GenBank/DDBJ whole genome shotgun (WGS) entry which is preliminary data.</text>
</comment>
<dbReference type="AlphaFoldDB" id="A0A8J3Q7U6"/>
<gene>
    <name evidence="4" type="ORF">Rhe02_28880</name>
</gene>
<dbReference type="PANTHER" id="PTHR30061">
    <property type="entry name" value="MALTOSE-BINDING PERIPLASMIC PROTEIN"/>
    <property type="match status" value="1"/>
</dbReference>
<dbReference type="PANTHER" id="PTHR30061:SF50">
    <property type="entry name" value="MALTOSE_MALTODEXTRIN-BINDING PERIPLASMIC PROTEIN"/>
    <property type="match status" value="1"/>
</dbReference>
<dbReference type="GO" id="GO:0015768">
    <property type="term" value="P:maltose transport"/>
    <property type="evidence" value="ECO:0007669"/>
    <property type="project" value="TreeGrafter"/>
</dbReference>
<keyword evidence="5" id="KW-1185">Reference proteome</keyword>
<reference evidence="4" key="1">
    <citation type="submission" date="2021-01" db="EMBL/GenBank/DDBJ databases">
        <title>Whole genome shotgun sequence of Rhizocola hellebori NBRC 109834.</title>
        <authorList>
            <person name="Komaki H."/>
            <person name="Tamura T."/>
        </authorList>
    </citation>
    <scope>NUCLEOTIDE SEQUENCE</scope>
    <source>
        <strain evidence="4">NBRC 109834</strain>
    </source>
</reference>
<dbReference type="EMBL" id="BONY01000015">
    <property type="protein sequence ID" value="GIH04821.1"/>
    <property type="molecule type" value="Genomic_DNA"/>
</dbReference>
<dbReference type="GO" id="GO:0055052">
    <property type="term" value="C:ATP-binding cassette (ABC) transporter complex, substrate-binding subunit-containing"/>
    <property type="evidence" value="ECO:0007669"/>
    <property type="project" value="TreeGrafter"/>
</dbReference>
<evidence type="ECO:0000313" key="5">
    <source>
        <dbReference type="Proteomes" id="UP000612899"/>
    </source>
</evidence>
<dbReference type="GO" id="GO:0042956">
    <property type="term" value="P:maltodextrin transmembrane transport"/>
    <property type="evidence" value="ECO:0007669"/>
    <property type="project" value="TreeGrafter"/>
</dbReference>
<sequence length="419" mass="44355">MTGVDRLYLGIPGGMGTRQWRLPAALAALILLGASACGGDDNQGNQTGANLQMYAFSSSAAEDAALNAAIAAYNKLGRNTVRLNILPEYDTALQTALAGGQPPDVFYVNDNKLPDLARAGALEPIGDKVDNPDDFYESLRQSFTFEGAYYCPPKDFSTLQLIYNVDELAAAGVQPPKTWEELTAAAQKLTKPGRPGLAINPEFYRWGVFLAQAGGWPTNSDVTKMTMDTAQVRQALQYVADLHKSGSAATAAAVGTGWGGEALGKGKAAMTIEGNWIVGAMKADFPNLKYAVAELPAGPSGKATMAFSVCYGVAKASKNKAAAIDFVKFLTSSEQQLAFTKDFPVMPSRKSLSEQWLASKPELRAFVNGAAYAKKAVFIPGFAPVVDSMNDGIQGLAAGDRTVDQVVMATQQAGQDVLK</sequence>
<keyword evidence="3" id="KW-0732">Signal</keyword>
<keyword evidence="2" id="KW-0813">Transport</keyword>